<keyword evidence="2" id="KW-1185">Reference proteome</keyword>
<gene>
    <name evidence="1" type="ORF">Micbo1qcDRAFT_175717</name>
</gene>
<reference evidence="2" key="1">
    <citation type="submission" date="2016-02" db="EMBL/GenBank/DDBJ databases">
        <title>Draft genome sequence of Microdochium bolleyi, a fungal endophyte of beachgrass.</title>
        <authorList>
            <consortium name="DOE Joint Genome Institute"/>
            <person name="David A.S."/>
            <person name="May G."/>
            <person name="Haridas S."/>
            <person name="Lim J."/>
            <person name="Wang M."/>
            <person name="Labutti K."/>
            <person name="Lipzen A."/>
            <person name="Barry K."/>
            <person name="Grigoriev I.V."/>
        </authorList>
    </citation>
    <scope>NUCLEOTIDE SEQUENCE [LARGE SCALE GENOMIC DNA]</scope>
    <source>
        <strain evidence="2">J235TASD1</strain>
    </source>
</reference>
<protein>
    <submittedName>
        <fullName evidence="1">Uncharacterized protein</fullName>
    </submittedName>
</protein>
<proteinExistence type="predicted"/>
<evidence type="ECO:0000313" key="1">
    <source>
        <dbReference type="EMBL" id="KXJ91524.1"/>
    </source>
</evidence>
<dbReference type="EMBL" id="KQ964250">
    <property type="protein sequence ID" value="KXJ91524.1"/>
    <property type="molecule type" value="Genomic_DNA"/>
</dbReference>
<dbReference type="Proteomes" id="UP000070501">
    <property type="component" value="Unassembled WGS sequence"/>
</dbReference>
<accession>A0A136J337</accession>
<dbReference type="InParanoid" id="A0A136J337"/>
<organism evidence="1 2">
    <name type="scientific">Microdochium bolleyi</name>
    <dbReference type="NCBI Taxonomy" id="196109"/>
    <lineage>
        <taxon>Eukaryota</taxon>
        <taxon>Fungi</taxon>
        <taxon>Dikarya</taxon>
        <taxon>Ascomycota</taxon>
        <taxon>Pezizomycotina</taxon>
        <taxon>Sordariomycetes</taxon>
        <taxon>Xylariomycetidae</taxon>
        <taxon>Xylariales</taxon>
        <taxon>Microdochiaceae</taxon>
        <taxon>Microdochium</taxon>
    </lineage>
</organism>
<dbReference type="AlphaFoldDB" id="A0A136J337"/>
<sequence length="137" mass="15088">MLDDATGASVDDRGGLGPMDGIMAFANFAKPITRDEARALIVGLRKDLQLDISQHSYGPDVTEADRDLMLRRAMRGLYYVLQSNKALLSNGQLVVSREYLVHQTNLVRTMLLLASAGPRTTLGHINDLFQIQYAPVS</sequence>
<evidence type="ECO:0000313" key="2">
    <source>
        <dbReference type="Proteomes" id="UP000070501"/>
    </source>
</evidence>
<name>A0A136J337_9PEZI</name>